<evidence type="ECO:0000313" key="2">
    <source>
        <dbReference type="Proteomes" id="UP000053480"/>
    </source>
</evidence>
<protein>
    <submittedName>
        <fullName evidence="1">TatD family hydrolase</fullName>
        <ecNumber evidence="1">3.1.-.-</ecNumber>
    </submittedName>
</protein>
<dbReference type="EMBL" id="JZWS03000005">
    <property type="protein sequence ID" value="MEW9491629.1"/>
    <property type="molecule type" value="Genomic_DNA"/>
</dbReference>
<dbReference type="Proteomes" id="UP000053480">
    <property type="component" value="Unassembled WGS sequence"/>
</dbReference>
<sequence>MYYDAHCHYVNLKKKYEGFVIASVSMDYRSSLANLELKDENVLKGIGIHPWNVGKEKLEEVLPLVKRADFLGEIGLDYRLSSAPRELQVKYFEAFLEEGQGKTVNVHALDAWADSLKLLLDHDVERAILHWYSGPTDLLKDIEGAGYFVTINPSVTFQAKHRAVLERAPPEIILTESDGGYEYKGKLLEPTDVIPTLEYIAKVKEMELEEVKKKVEENFKKAFKL</sequence>
<keyword evidence="1" id="KW-0378">Hydrolase</keyword>
<proteinExistence type="predicted"/>
<organism evidence="1 2">
    <name type="scientific">Candidatus Aramenus sulfurataquae</name>
    <dbReference type="NCBI Taxonomy" id="1326980"/>
    <lineage>
        <taxon>Archaea</taxon>
        <taxon>Thermoproteota</taxon>
        <taxon>Thermoprotei</taxon>
        <taxon>Sulfolobales</taxon>
        <taxon>Sulfolobaceae</taxon>
        <taxon>Candidatus Aramenus</taxon>
    </lineage>
</organism>
<accession>A0ACC6TPA9</accession>
<evidence type="ECO:0000313" key="1">
    <source>
        <dbReference type="EMBL" id="MEW9491629.1"/>
    </source>
</evidence>
<reference evidence="1" key="1">
    <citation type="submission" date="2024-07" db="EMBL/GenBank/DDBJ databases">
        <title>Metagenome and Metagenome-Assembled Genomes of Archaea from a hot spring from the geothermal field of Los Azufres, Mexico.</title>
        <authorList>
            <person name="Marin-Paredes R."/>
            <person name="Martinez-Romero E."/>
            <person name="Servin-Garciduenas L.E."/>
        </authorList>
    </citation>
    <scope>NUCLEOTIDE SEQUENCE</scope>
    <source>
        <strain evidence="1">AZ1-454</strain>
    </source>
</reference>
<dbReference type="EC" id="3.1.-.-" evidence="1"/>
<name>A0ACC6TPA9_9CREN</name>
<comment type="caution">
    <text evidence="1">The sequence shown here is derived from an EMBL/GenBank/DDBJ whole genome shotgun (WGS) entry which is preliminary data.</text>
</comment>
<gene>
    <name evidence="1" type="ORF">TQ35_0005430</name>
</gene>